<dbReference type="EMBL" id="JADIMM010000117">
    <property type="protein sequence ID" value="MBO8458594.1"/>
    <property type="molecule type" value="Genomic_DNA"/>
</dbReference>
<evidence type="ECO:0000313" key="2">
    <source>
        <dbReference type="EMBL" id="MBO8458594.1"/>
    </source>
</evidence>
<gene>
    <name evidence="2" type="ORF">IAA81_10305</name>
</gene>
<sequence length="214" mass="24431">MKEKITCRCDNEFEVEIPELSDIDQDNSVLEEIKNGNFLTYRCPECGLTLPLEFKTRIKWSKIPGNNNTIMLIPERDRMGFINGAVKNEKNDSVVIGFQELLERITVIENDLSVLTIESLKLLLLEKAASSLPDKKPVIFFNSVVMNGNTKNLEFYIHGLKEKEVAKAMIPFSLYKEEDLKIKSGENPDYYGSFTVNGYISVNNISFDEDTDEE</sequence>
<proteinExistence type="predicted"/>
<dbReference type="AlphaFoldDB" id="A0A9D9HQU0"/>
<accession>A0A9D9HQU0</accession>
<feature type="domain" description="CpXC" evidence="1">
    <location>
        <begin position="5"/>
        <end position="121"/>
    </location>
</feature>
<evidence type="ECO:0000313" key="3">
    <source>
        <dbReference type="Proteomes" id="UP000823638"/>
    </source>
</evidence>
<reference evidence="2" key="2">
    <citation type="journal article" date="2021" name="PeerJ">
        <title>Extensive microbial diversity within the chicken gut microbiome revealed by metagenomics and culture.</title>
        <authorList>
            <person name="Gilroy R."/>
            <person name="Ravi A."/>
            <person name="Getino M."/>
            <person name="Pursley I."/>
            <person name="Horton D.L."/>
            <person name="Alikhan N.F."/>
            <person name="Baker D."/>
            <person name="Gharbi K."/>
            <person name="Hall N."/>
            <person name="Watson M."/>
            <person name="Adriaenssens E.M."/>
            <person name="Foster-Nyarko E."/>
            <person name="Jarju S."/>
            <person name="Secka A."/>
            <person name="Antonio M."/>
            <person name="Oren A."/>
            <person name="Chaudhuri R.R."/>
            <person name="La Ragione R."/>
            <person name="Hildebrand F."/>
            <person name="Pallen M.J."/>
        </authorList>
    </citation>
    <scope>NUCLEOTIDE SEQUENCE</scope>
    <source>
        <strain evidence="2">10532</strain>
    </source>
</reference>
<evidence type="ECO:0000259" key="1">
    <source>
        <dbReference type="Pfam" id="PF14353"/>
    </source>
</evidence>
<dbReference type="Pfam" id="PF14353">
    <property type="entry name" value="CpXC"/>
    <property type="match status" value="1"/>
</dbReference>
<protein>
    <recommendedName>
        <fullName evidence="1">CpXC domain-containing protein</fullName>
    </recommendedName>
</protein>
<comment type="caution">
    <text evidence="2">The sequence shown here is derived from an EMBL/GenBank/DDBJ whole genome shotgun (WGS) entry which is preliminary data.</text>
</comment>
<dbReference type="InterPro" id="IPR025682">
    <property type="entry name" value="CpXC_dom"/>
</dbReference>
<name>A0A9D9HQU0_9SPIR</name>
<dbReference type="Proteomes" id="UP000823638">
    <property type="component" value="Unassembled WGS sequence"/>
</dbReference>
<organism evidence="2 3">
    <name type="scientific">Candidatus Gallitreponema excrementavium</name>
    <dbReference type="NCBI Taxonomy" id="2840840"/>
    <lineage>
        <taxon>Bacteria</taxon>
        <taxon>Pseudomonadati</taxon>
        <taxon>Spirochaetota</taxon>
        <taxon>Spirochaetia</taxon>
        <taxon>Spirochaetales</taxon>
        <taxon>Candidatus Gallitreponema</taxon>
    </lineage>
</organism>
<reference evidence="2" key="1">
    <citation type="submission" date="2020-10" db="EMBL/GenBank/DDBJ databases">
        <authorList>
            <person name="Gilroy R."/>
        </authorList>
    </citation>
    <scope>NUCLEOTIDE SEQUENCE</scope>
    <source>
        <strain evidence="2">10532</strain>
    </source>
</reference>